<accession>A0A915DTX2</accession>
<keyword evidence="1" id="KW-0812">Transmembrane</keyword>
<evidence type="ECO:0000313" key="3">
    <source>
        <dbReference type="WBParaSite" id="jg22783"/>
    </source>
</evidence>
<keyword evidence="1" id="KW-0472">Membrane</keyword>
<dbReference type="WBParaSite" id="jg22783">
    <property type="protein sequence ID" value="jg22783"/>
    <property type="gene ID" value="jg22783"/>
</dbReference>
<organism evidence="2 3">
    <name type="scientific">Ditylenchus dipsaci</name>
    <dbReference type="NCBI Taxonomy" id="166011"/>
    <lineage>
        <taxon>Eukaryota</taxon>
        <taxon>Metazoa</taxon>
        <taxon>Ecdysozoa</taxon>
        <taxon>Nematoda</taxon>
        <taxon>Chromadorea</taxon>
        <taxon>Rhabditida</taxon>
        <taxon>Tylenchina</taxon>
        <taxon>Tylenchomorpha</taxon>
        <taxon>Sphaerularioidea</taxon>
        <taxon>Anguinidae</taxon>
        <taxon>Anguininae</taxon>
        <taxon>Ditylenchus</taxon>
    </lineage>
</organism>
<feature type="transmembrane region" description="Helical" evidence="1">
    <location>
        <begin position="428"/>
        <end position="449"/>
    </location>
</feature>
<name>A0A915DTX2_9BILA</name>
<dbReference type="AlphaFoldDB" id="A0A915DTX2"/>
<sequence length="450" mass="51274">MIQGCLALITTTNSTTTIAFVPTSTTNNASSTTSSISVPPVPILKPLRCYQHTDQWSGKPTGQKTNCSVDTAFCYVLIGHTPSLKQTRGCANKYITRICKEHQESPGQSVCVNLRSEESRGKLCCCRDHNYCNGLVGRVNARWWFFLISWIILVHDKAVDRTLARIRAHSEDGRLVVLVCKTKCLKERSEISKWIRQFNTEHNVSGESLLGFHFHFYKLPMAAYEIDEKIRKKPSVLLYVVAGRPFYYERQGDVLKDKAEFIEWLLELEKPSLAQVKDYLELDNYLGIEGHNCSEDKEWHKYVILVHHLTQCRDFLINNIARSFHGDPNVTTIELVRPLTPETEAVLNWRLVGLSKKCRMIVVIHNSAFLEVDNDISPAQLYHFTQSWTNQGNCSHPVPNVVRAPLNDIQIQYFSDEISIKEIEYNRVYILVGTIGGIAVVALAISIFWV</sequence>
<evidence type="ECO:0000256" key="1">
    <source>
        <dbReference type="SAM" id="Phobius"/>
    </source>
</evidence>
<keyword evidence="1" id="KW-1133">Transmembrane helix</keyword>
<evidence type="ECO:0000313" key="2">
    <source>
        <dbReference type="Proteomes" id="UP000887574"/>
    </source>
</evidence>
<proteinExistence type="predicted"/>
<keyword evidence="2" id="KW-1185">Reference proteome</keyword>
<reference evidence="3" key="1">
    <citation type="submission" date="2022-11" db="UniProtKB">
        <authorList>
            <consortium name="WormBaseParasite"/>
        </authorList>
    </citation>
    <scope>IDENTIFICATION</scope>
</reference>
<dbReference type="CDD" id="cd00117">
    <property type="entry name" value="TFP"/>
    <property type="match status" value="1"/>
</dbReference>
<protein>
    <submittedName>
        <fullName evidence="3">Uncharacterized protein</fullName>
    </submittedName>
</protein>
<dbReference type="Proteomes" id="UP000887574">
    <property type="component" value="Unplaced"/>
</dbReference>